<dbReference type="GO" id="GO:0046872">
    <property type="term" value="F:metal ion binding"/>
    <property type="evidence" value="ECO:0007669"/>
    <property type="project" value="UniProtKB-KW"/>
</dbReference>
<gene>
    <name evidence="6" type="ORF">A5628_06880</name>
</gene>
<comment type="caution">
    <text evidence="6">The sequence shown here is derived from an EMBL/GenBank/DDBJ whole genome shotgun (WGS) entry which is preliminary data.</text>
</comment>
<feature type="binding site" evidence="4">
    <location>
        <position position="185"/>
    </location>
    <ligand>
        <name>a divalent metal cation</name>
        <dbReference type="ChEBI" id="CHEBI:60240"/>
    </ligand>
</feature>
<dbReference type="InterPro" id="IPR011042">
    <property type="entry name" value="6-blade_b-propeller_TolB-like"/>
</dbReference>
<sequence length="272" mass="29023">MAEGPRWREGAVVLTDIHADAIKQIDVRGGVVTTLVELDSAPISTGFLSDGSLLISSLTAQRVWRYDDGALDTYADLSGISEYDWGDIVVDSQDRVYIANQGISYPRKMPEHIDSRIYLLSGADGPREVASGFLYANGLAITPDGSHLIVAESFGHRLWRLPIHENGGLGARTLVAEFTDAARPDGICCDAEGAVWSANATGREVVRCAIDGSVTDRISTGTDLAIGCILGGADGRDLYLTTAPTAAREAARELRGSALWRVRVQIPAGGRP</sequence>
<reference evidence="6 7" key="1">
    <citation type="submission" date="2016-06" db="EMBL/GenBank/DDBJ databases">
        <authorList>
            <person name="Sutton G."/>
            <person name="Brinkac L."/>
            <person name="Sanka R."/>
            <person name="Adams M."/>
            <person name="Lau E."/>
            <person name="Garcia-Basteiro A."/>
            <person name="Lopez-Varela E."/>
            <person name="Palencia S."/>
        </authorList>
    </citation>
    <scope>NUCLEOTIDE SEQUENCE [LARGE SCALE GENOMIC DNA]</scope>
    <source>
        <strain evidence="6 7">1164983.0</strain>
    </source>
</reference>
<proteinExistence type="inferred from homology"/>
<dbReference type="PANTHER" id="PTHR47572">
    <property type="entry name" value="LIPOPROTEIN-RELATED"/>
    <property type="match status" value="1"/>
</dbReference>
<accession>A0A853M467</accession>
<keyword evidence="2" id="KW-0378">Hydrolase</keyword>
<keyword evidence="4" id="KW-0479">Metal-binding</keyword>
<dbReference type="InterPro" id="IPR005511">
    <property type="entry name" value="SMP-30"/>
</dbReference>
<dbReference type="Pfam" id="PF08450">
    <property type="entry name" value="SGL"/>
    <property type="match status" value="1"/>
</dbReference>
<evidence type="ECO:0000259" key="5">
    <source>
        <dbReference type="Pfam" id="PF08450"/>
    </source>
</evidence>
<keyword evidence="4" id="KW-0862">Zinc</keyword>
<feature type="binding site" evidence="4">
    <location>
        <position position="137"/>
    </location>
    <ligand>
        <name>a divalent metal cation</name>
        <dbReference type="ChEBI" id="CHEBI:60240"/>
    </ligand>
</feature>
<evidence type="ECO:0000313" key="7">
    <source>
        <dbReference type="Proteomes" id="UP000093894"/>
    </source>
</evidence>
<feature type="binding site" evidence="4">
    <location>
        <position position="3"/>
    </location>
    <ligand>
        <name>a divalent metal cation</name>
        <dbReference type="ChEBI" id="CHEBI:60240"/>
    </ligand>
</feature>
<evidence type="ECO:0000313" key="6">
    <source>
        <dbReference type="EMBL" id="OBJ60968.1"/>
    </source>
</evidence>
<dbReference type="PANTHER" id="PTHR47572:SF4">
    <property type="entry name" value="LACTONASE DRP35"/>
    <property type="match status" value="1"/>
</dbReference>
<evidence type="ECO:0000256" key="4">
    <source>
        <dbReference type="PIRSR" id="PIRSR605511-2"/>
    </source>
</evidence>
<dbReference type="InterPro" id="IPR013658">
    <property type="entry name" value="SGL"/>
</dbReference>
<dbReference type="EMBL" id="LZLG01000066">
    <property type="protein sequence ID" value="OBJ60968.1"/>
    <property type="molecule type" value="Genomic_DNA"/>
</dbReference>
<feature type="active site" description="Proton donor/acceptor" evidence="3">
    <location>
        <position position="185"/>
    </location>
</feature>
<protein>
    <recommendedName>
        <fullName evidence="5">SMP-30/Gluconolactonase/LRE-like region domain-containing protein</fullName>
    </recommendedName>
</protein>
<dbReference type="SUPFAM" id="SSF63829">
    <property type="entry name" value="Calcium-dependent phosphotriesterase"/>
    <property type="match status" value="1"/>
</dbReference>
<evidence type="ECO:0000256" key="2">
    <source>
        <dbReference type="ARBA" id="ARBA00022801"/>
    </source>
</evidence>
<evidence type="ECO:0000256" key="1">
    <source>
        <dbReference type="ARBA" id="ARBA00008853"/>
    </source>
</evidence>
<dbReference type="AlphaFoldDB" id="A0A853M467"/>
<evidence type="ECO:0000256" key="3">
    <source>
        <dbReference type="PIRSR" id="PIRSR605511-1"/>
    </source>
</evidence>
<dbReference type="PRINTS" id="PR01790">
    <property type="entry name" value="SMP30FAMILY"/>
</dbReference>
<organism evidence="6 7">
    <name type="scientific">Mycobacterium colombiense</name>
    <dbReference type="NCBI Taxonomy" id="339268"/>
    <lineage>
        <taxon>Bacteria</taxon>
        <taxon>Bacillati</taxon>
        <taxon>Actinomycetota</taxon>
        <taxon>Actinomycetes</taxon>
        <taxon>Mycobacteriales</taxon>
        <taxon>Mycobacteriaceae</taxon>
        <taxon>Mycobacterium</taxon>
        <taxon>Mycobacterium avium complex (MAC)</taxon>
    </lineage>
</organism>
<dbReference type="InterPro" id="IPR051262">
    <property type="entry name" value="SMP-30/CGR1_Lactonase"/>
</dbReference>
<comment type="similarity">
    <text evidence="1">Belongs to the SMP-30/CGR1 family.</text>
</comment>
<dbReference type="GO" id="GO:0016787">
    <property type="term" value="F:hydrolase activity"/>
    <property type="evidence" value="ECO:0007669"/>
    <property type="project" value="UniProtKB-KW"/>
</dbReference>
<dbReference type="Gene3D" id="2.120.10.30">
    <property type="entry name" value="TolB, C-terminal domain"/>
    <property type="match status" value="1"/>
</dbReference>
<dbReference type="Proteomes" id="UP000093894">
    <property type="component" value="Unassembled WGS sequence"/>
</dbReference>
<feature type="domain" description="SMP-30/Gluconolactonase/LRE-like region" evidence="5">
    <location>
        <begin position="2"/>
        <end position="243"/>
    </location>
</feature>
<name>A0A853M467_9MYCO</name>
<comment type="cofactor">
    <cofactor evidence="4">
        <name>Zn(2+)</name>
        <dbReference type="ChEBI" id="CHEBI:29105"/>
    </cofactor>
    <text evidence="4">Binds 1 divalent metal cation per subunit.</text>
</comment>